<keyword evidence="2" id="KW-0732">Signal</keyword>
<dbReference type="Proteomes" id="UP000266234">
    <property type="component" value="Unassembled WGS sequence"/>
</dbReference>
<protein>
    <submittedName>
        <fullName evidence="3">Uncharacterized protein</fullName>
    </submittedName>
</protein>
<comment type="caution">
    <text evidence="3">The sequence shown here is derived from an EMBL/GenBank/DDBJ whole genome shotgun (WGS) entry which is preliminary data.</text>
</comment>
<evidence type="ECO:0000313" key="4">
    <source>
        <dbReference type="Proteomes" id="UP000266234"/>
    </source>
</evidence>
<dbReference type="STRING" id="694270.A0A395SJ84"/>
<proteinExistence type="predicted"/>
<dbReference type="EMBL" id="PXOG01000151">
    <property type="protein sequence ID" value="RGP72157.1"/>
    <property type="molecule type" value="Genomic_DNA"/>
</dbReference>
<gene>
    <name evidence="3" type="ORF">FLONG3_6880</name>
</gene>
<sequence length="265" mass="28145">MLFKSFVFPALFAVARAAEDGVQLEYRTATITQCFTRDALAVPTPVVVGATCIIHEPAVTGGPIIVEVDAPNCESCGCPTCVHTVAYTTKYHAFCPTGLCDQEYVITERYSGLDAKPTMDSHSIPFGFTCDVQTCTTCGSEPVVATITYPVKDRPYINSVAHPTVAPSSGNNGDYDYGSKYDNEPNSPDVHVPAKKPEGEAMPVPKPTENYGFHSSVKPTSVPVAEESAHPGYGSEHPVIVSGAAGRDVGIASVGMAFLMLLLCF</sequence>
<organism evidence="3 4">
    <name type="scientific">Fusarium longipes</name>
    <dbReference type="NCBI Taxonomy" id="694270"/>
    <lineage>
        <taxon>Eukaryota</taxon>
        <taxon>Fungi</taxon>
        <taxon>Dikarya</taxon>
        <taxon>Ascomycota</taxon>
        <taxon>Pezizomycotina</taxon>
        <taxon>Sordariomycetes</taxon>
        <taxon>Hypocreomycetidae</taxon>
        <taxon>Hypocreales</taxon>
        <taxon>Nectriaceae</taxon>
        <taxon>Fusarium</taxon>
    </lineage>
</organism>
<dbReference type="AlphaFoldDB" id="A0A395SJ84"/>
<evidence type="ECO:0000313" key="3">
    <source>
        <dbReference type="EMBL" id="RGP72157.1"/>
    </source>
</evidence>
<feature type="signal peptide" evidence="2">
    <location>
        <begin position="1"/>
        <end position="17"/>
    </location>
</feature>
<name>A0A395SJ84_9HYPO</name>
<reference evidence="3 4" key="1">
    <citation type="journal article" date="2018" name="PLoS Pathog.">
        <title>Evolution of structural diversity of trichothecenes, a family of toxins produced by plant pathogenic and entomopathogenic fungi.</title>
        <authorList>
            <person name="Proctor R.H."/>
            <person name="McCormick S.P."/>
            <person name="Kim H.S."/>
            <person name="Cardoza R.E."/>
            <person name="Stanley A.M."/>
            <person name="Lindo L."/>
            <person name="Kelly A."/>
            <person name="Brown D.W."/>
            <person name="Lee T."/>
            <person name="Vaughan M.M."/>
            <person name="Alexander N.J."/>
            <person name="Busman M."/>
            <person name="Gutierrez S."/>
        </authorList>
    </citation>
    <scope>NUCLEOTIDE SEQUENCE [LARGE SCALE GENOMIC DNA]</scope>
    <source>
        <strain evidence="3 4">NRRL 20695</strain>
    </source>
</reference>
<dbReference type="OrthoDB" id="5101370at2759"/>
<feature type="chain" id="PRO_5017238852" evidence="2">
    <location>
        <begin position="18"/>
        <end position="265"/>
    </location>
</feature>
<accession>A0A395SJ84</accession>
<evidence type="ECO:0000256" key="2">
    <source>
        <dbReference type="SAM" id="SignalP"/>
    </source>
</evidence>
<feature type="region of interest" description="Disordered" evidence="1">
    <location>
        <begin position="162"/>
        <end position="201"/>
    </location>
</feature>
<keyword evidence="4" id="KW-1185">Reference proteome</keyword>
<evidence type="ECO:0000256" key="1">
    <source>
        <dbReference type="SAM" id="MobiDB-lite"/>
    </source>
</evidence>